<proteinExistence type="predicted"/>
<sequence>MVNSWWGLPSTVRSISGKQPSHLPQSHFLHHYLHLKHSHNADRASLGALHGHSTDHAYDSRFMRSHGSKGQGVSHDGHFFVSVRGGGVDSGSLPYPSKDLSIGNEHLSF</sequence>
<evidence type="ECO:0000313" key="2">
    <source>
        <dbReference type="Proteomes" id="UP000762676"/>
    </source>
</evidence>
<organism evidence="1 2">
    <name type="scientific">Elysia marginata</name>
    <dbReference type="NCBI Taxonomy" id="1093978"/>
    <lineage>
        <taxon>Eukaryota</taxon>
        <taxon>Metazoa</taxon>
        <taxon>Spiralia</taxon>
        <taxon>Lophotrochozoa</taxon>
        <taxon>Mollusca</taxon>
        <taxon>Gastropoda</taxon>
        <taxon>Heterobranchia</taxon>
        <taxon>Euthyneura</taxon>
        <taxon>Panpulmonata</taxon>
        <taxon>Sacoglossa</taxon>
        <taxon>Placobranchoidea</taxon>
        <taxon>Plakobranchidae</taxon>
        <taxon>Elysia</taxon>
    </lineage>
</organism>
<reference evidence="1 2" key="1">
    <citation type="journal article" date="2021" name="Elife">
        <title>Chloroplast acquisition without the gene transfer in kleptoplastic sea slugs, Plakobranchus ocellatus.</title>
        <authorList>
            <person name="Maeda T."/>
            <person name="Takahashi S."/>
            <person name="Yoshida T."/>
            <person name="Shimamura S."/>
            <person name="Takaki Y."/>
            <person name="Nagai Y."/>
            <person name="Toyoda A."/>
            <person name="Suzuki Y."/>
            <person name="Arimoto A."/>
            <person name="Ishii H."/>
            <person name="Satoh N."/>
            <person name="Nishiyama T."/>
            <person name="Hasebe M."/>
            <person name="Maruyama T."/>
            <person name="Minagawa J."/>
            <person name="Obokata J."/>
            <person name="Shigenobu S."/>
        </authorList>
    </citation>
    <scope>NUCLEOTIDE SEQUENCE [LARGE SCALE GENOMIC DNA]</scope>
</reference>
<evidence type="ECO:0000313" key="1">
    <source>
        <dbReference type="EMBL" id="GFR69263.1"/>
    </source>
</evidence>
<accession>A0AAV4F7B5</accession>
<dbReference type="AlphaFoldDB" id="A0AAV4F7B5"/>
<name>A0AAV4F7B5_9GAST</name>
<dbReference type="Proteomes" id="UP000762676">
    <property type="component" value="Unassembled WGS sequence"/>
</dbReference>
<comment type="caution">
    <text evidence="1">The sequence shown here is derived from an EMBL/GenBank/DDBJ whole genome shotgun (WGS) entry which is preliminary data.</text>
</comment>
<gene>
    <name evidence="1" type="ORF">ElyMa_003752900</name>
</gene>
<dbReference type="EMBL" id="BMAT01007698">
    <property type="protein sequence ID" value="GFR69263.1"/>
    <property type="molecule type" value="Genomic_DNA"/>
</dbReference>
<keyword evidence="2" id="KW-1185">Reference proteome</keyword>
<protein>
    <submittedName>
        <fullName evidence="1">Uncharacterized protein</fullName>
    </submittedName>
</protein>